<sequence>MKVDKNPYYDHLGSLPPQILPPYRHIPQQQNIPQLQSLLPQQQSTKQHHRQSQVIRDVQHQKTSSETLKILQIKEINYKSQLNSYKSRCRELEMELKKRSNEALIAPIPISSVKFNNLVKMNKDLVAGNEKLRQQNEELKCEEKVNHLKCKVDRLSNENRRLTTDGNDFSEQVRSKRTNYSALEEEYKDFRLKTLEERNELKKNLENNTEAVKMLEKELLCSQNSQKAELEALQNNSIEVESKIHSFKSTLESCNSRNDKLVSENRGFLNTINELKDEKLNVEGTVESLQSKVRNLTKKLSTTDSTKQNHDKIVEGLQSNNEDFNKQFEVYEARHANPNPEEDKLKDEINNALLSARFDNKQGAKTAANLEGETKNLAEKLKSVENKNKKLVEEVDNLKGEKVNLSKELQKIHENNEKLSEQIATLKSGNKKFSTQIKVQKQQAKQKVKQKQRLITKHENEVSYLNEKLDETENQIQTSSESIKKLQTELEEQKKTFSSKIKNLKEKLENKRERERKKLAYDNSYEIERLTRDLKEERARCVIKSDTIASLKNILSGLEVESKRIKPLMNQVETLKLDKNHLSEQLDARLQELKKQQSTIESLKLEVKELQKSNKKLDHQVIANLAFLKKQEDQIKNQNLVITLQKAAFESSQQKEYKLEKESEEKAKYFKELDEKLNDERKRADFYASKLTNSDKANAELQTELNTEKSEKEKAEVRVQQEEEKIDELSRKIKNLREDTDHFHESFRKKKLEMRKANEKIDKLKDKISHLKEKAMEAEQQQEKSQTSIVELTSQPDRMKSELEQAKLKPFTITSKNIMKHVSNTFKEDSEDEFPVIPSEIFPTREKKKQKPNDDVAGESFQPSNKRVRWHIDLNNLDVTQKIDGYKDVRFSGNPLIQVDL</sequence>
<proteinExistence type="predicted"/>
<comment type="caution">
    <text evidence="3">The sequence shown here is derived from an EMBL/GenBank/DDBJ whole genome shotgun (WGS) entry which is preliminary data.</text>
</comment>
<feature type="coiled-coil region" evidence="1">
    <location>
        <begin position="75"/>
        <end position="334"/>
    </location>
</feature>
<dbReference type="Proteomes" id="UP001642540">
    <property type="component" value="Unassembled WGS sequence"/>
</dbReference>
<evidence type="ECO:0000256" key="2">
    <source>
        <dbReference type="SAM" id="MobiDB-lite"/>
    </source>
</evidence>
<evidence type="ECO:0000256" key="1">
    <source>
        <dbReference type="SAM" id="Coils"/>
    </source>
</evidence>
<keyword evidence="1" id="KW-0175">Coiled coil</keyword>
<feature type="compositionally biased region" description="Polar residues" evidence="2">
    <location>
        <begin position="787"/>
        <end position="796"/>
    </location>
</feature>
<gene>
    <name evidence="3" type="ORF">ODALV1_LOCUS22394</name>
</gene>
<evidence type="ECO:0000313" key="4">
    <source>
        <dbReference type="Proteomes" id="UP001642540"/>
    </source>
</evidence>
<dbReference type="Gene3D" id="1.20.5.170">
    <property type="match status" value="1"/>
</dbReference>
<name>A0ABP1RHY7_9HEXA</name>
<accession>A0ABP1RHY7</accession>
<feature type="region of interest" description="Disordered" evidence="2">
    <location>
        <begin position="39"/>
        <end position="60"/>
    </location>
</feature>
<feature type="coiled-coil region" evidence="1">
    <location>
        <begin position="367"/>
        <end position="518"/>
    </location>
</feature>
<dbReference type="Gene3D" id="1.10.287.1490">
    <property type="match status" value="1"/>
</dbReference>
<dbReference type="EMBL" id="CAXLJM020000075">
    <property type="protein sequence ID" value="CAL8128626.1"/>
    <property type="molecule type" value="Genomic_DNA"/>
</dbReference>
<feature type="region of interest" description="Disordered" evidence="2">
    <location>
        <begin position="837"/>
        <end position="865"/>
    </location>
</feature>
<protein>
    <submittedName>
        <fullName evidence="3">Uncharacterized protein</fullName>
    </submittedName>
</protein>
<keyword evidence="4" id="KW-1185">Reference proteome</keyword>
<organism evidence="3 4">
    <name type="scientific">Orchesella dallaii</name>
    <dbReference type="NCBI Taxonomy" id="48710"/>
    <lineage>
        <taxon>Eukaryota</taxon>
        <taxon>Metazoa</taxon>
        <taxon>Ecdysozoa</taxon>
        <taxon>Arthropoda</taxon>
        <taxon>Hexapoda</taxon>
        <taxon>Collembola</taxon>
        <taxon>Entomobryomorpha</taxon>
        <taxon>Entomobryoidea</taxon>
        <taxon>Orchesellidae</taxon>
        <taxon>Orchesellinae</taxon>
        <taxon>Orchesella</taxon>
    </lineage>
</organism>
<feature type="coiled-coil region" evidence="1">
    <location>
        <begin position="583"/>
        <end position="620"/>
    </location>
</feature>
<evidence type="ECO:0000313" key="3">
    <source>
        <dbReference type="EMBL" id="CAL8128626.1"/>
    </source>
</evidence>
<feature type="region of interest" description="Disordered" evidence="2">
    <location>
        <begin position="773"/>
        <end position="800"/>
    </location>
</feature>
<reference evidence="3 4" key="1">
    <citation type="submission" date="2024-08" db="EMBL/GenBank/DDBJ databases">
        <authorList>
            <person name="Cucini C."/>
            <person name="Frati F."/>
        </authorList>
    </citation>
    <scope>NUCLEOTIDE SEQUENCE [LARGE SCALE GENOMIC DNA]</scope>
</reference>